<gene>
    <name evidence="1" type="ORF">LTR37_020316</name>
</gene>
<sequence>MSSAAGIGFPIMLKASGGSGGKGMRVVHDPQDLAEELESAQSEAVRSFGSSDCILEKYIEAGKHIEIQIIGDSNGNVISLHERECSVQRRHQKVIEESPSPWMTPEKRQAMSAAAIRIGKLLKYENAGTVEFVVDAVSGHFYFLEVNTRLQVEHPITEEVCGVDVVALQLLVATGGNLASVPALNPVPQRGHAIECRLCAEDPIRGFYPERGTIHLERPADAAALGVSRLRVETAVQTGGEVSVYFDSKIAKIIVGAPSRQLAIDGIARVLANTACIGVRTNQQFLQSCLLHPEFKNPSYTTSFIPDNLEKLLLNPYLDDSFRASKVLSILPCLWARNGTKTNTGRPFQHVRKGFRNQLLDPVNTHMDIVTSSLSEALVSLAQFTTARDLARIFPSPTVKVDDKGTDGVASVSSRVAATYNELSRRLHQSDSASKADNEQSFSVQLEDSTARPPPPGNKDSWTHEDVAATIEGHRLSATIVAHPRQLANRSTSQMAKAVHMMCHFPVLGDWVDFRLRSPLTFHESLRQSVTAVSGSAVKQLFAPMPCKIVTVQRKTGEMAKEGDVVLVIESMKMEINMSISAAGKMKMYVGSSDTVEEGTLLCEVE</sequence>
<reference evidence="1" key="1">
    <citation type="submission" date="2023-07" db="EMBL/GenBank/DDBJ databases">
        <title>Black Yeasts Isolated from many extreme environments.</title>
        <authorList>
            <person name="Coleine C."/>
            <person name="Stajich J.E."/>
            <person name="Selbmann L."/>
        </authorList>
    </citation>
    <scope>NUCLEOTIDE SEQUENCE</scope>
    <source>
        <strain evidence="1">CCFEE 5714</strain>
    </source>
</reference>
<accession>A0ACC3MEQ1</accession>
<dbReference type="Proteomes" id="UP001281147">
    <property type="component" value="Unassembled WGS sequence"/>
</dbReference>
<evidence type="ECO:0000313" key="2">
    <source>
        <dbReference type="Proteomes" id="UP001281147"/>
    </source>
</evidence>
<organism evidence="1 2">
    <name type="scientific">Vermiconidia calcicola</name>
    <dbReference type="NCBI Taxonomy" id="1690605"/>
    <lineage>
        <taxon>Eukaryota</taxon>
        <taxon>Fungi</taxon>
        <taxon>Dikarya</taxon>
        <taxon>Ascomycota</taxon>
        <taxon>Pezizomycotina</taxon>
        <taxon>Dothideomycetes</taxon>
        <taxon>Dothideomycetidae</taxon>
        <taxon>Mycosphaerellales</taxon>
        <taxon>Extremaceae</taxon>
        <taxon>Vermiconidia</taxon>
    </lineage>
</organism>
<evidence type="ECO:0000313" key="1">
    <source>
        <dbReference type="EMBL" id="KAK3684410.1"/>
    </source>
</evidence>
<proteinExistence type="predicted"/>
<dbReference type="EMBL" id="JAUTXU010000347">
    <property type="protein sequence ID" value="KAK3684410.1"/>
    <property type="molecule type" value="Genomic_DNA"/>
</dbReference>
<name>A0ACC3MEQ1_9PEZI</name>
<keyword evidence="2" id="KW-1185">Reference proteome</keyword>
<comment type="caution">
    <text evidence="1">The sequence shown here is derived from an EMBL/GenBank/DDBJ whole genome shotgun (WGS) entry which is preliminary data.</text>
</comment>
<protein>
    <submittedName>
        <fullName evidence="1">Uncharacterized protein</fullName>
    </submittedName>
</protein>